<dbReference type="InterPro" id="IPR049326">
    <property type="entry name" value="Rhodopsin_dom_fungi"/>
</dbReference>
<evidence type="ECO:0000256" key="2">
    <source>
        <dbReference type="ARBA" id="ARBA00022692"/>
    </source>
</evidence>
<keyword evidence="2 7" id="KW-0812">Transmembrane</keyword>
<dbReference type="AlphaFoldDB" id="A0A3M7MJE3"/>
<evidence type="ECO:0000256" key="8">
    <source>
        <dbReference type="SAM" id="SignalP"/>
    </source>
</evidence>
<evidence type="ECO:0000256" key="5">
    <source>
        <dbReference type="ARBA" id="ARBA00038359"/>
    </source>
</evidence>
<feature type="domain" description="Rhodopsin" evidence="9">
    <location>
        <begin position="15"/>
        <end position="254"/>
    </location>
</feature>
<dbReference type="OrthoDB" id="5329176at2759"/>
<evidence type="ECO:0000256" key="3">
    <source>
        <dbReference type="ARBA" id="ARBA00022989"/>
    </source>
</evidence>
<accession>A0A3M7MJE3</accession>
<keyword evidence="4 7" id="KW-0472">Membrane</keyword>
<gene>
    <name evidence="10" type="ORF">GMOD_00003530</name>
</gene>
<dbReference type="PANTHER" id="PTHR33048">
    <property type="entry name" value="PTH11-LIKE INTEGRAL MEMBRANE PROTEIN (AFU_ORTHOLOGUE AFUA_5G11245)"/>
    <property type="match status" value="1"/>
</dbReference>
<organism evidence="10 11">
    <name type="scientific">Pyrenophora seminiperda CCB06</name>
    <dbReference type="NCBI Taxonomy" id="1302712"/>
    <lineage>
        <taxon>Eukaryota</taxon>
        <taxon>Fungi</taxon>
        <taxon>Dikarya</taxon>
        <taxon>Ascomycota</taxon>
        <taxon>Pezizomycotina</taxon>
        <taxon>Dothideomycetes</taxon>
        <taxon>Pleosporomycetidae</taxon>
        <taxon>Pleosporales</taxon>
        <taxon>Pleosporineae</taxon>
        <taxon>Pleosporaceae</taxon>
        <taxon>Pyrenophora</taxon>
    </lineage>
</organism>
<evidence type="ECO:0000256" key="7">
    <source>
        <dbReference type="SAM" id="Phobius"/>
    </source>
</evidence>
<dbReference type="InterPro" id="IPR052337">
    <property type="entry name" value="SAT4-like"/>
</dbReference>
<feature type="region of interest" description="Disordered" evidence="6">
    <location>
        <begin position="285"/>
        <end position="308"/>
    </location>
</feature>
<keyword evidence="3 7" id="KW-1133">Transmembrane helix</keyword>
<feature type="transmembrane region" description="Helical" evidence="7">
    <location>
        <begin position="76"/>
        <end position="100"/>
    </location>
</feature>
<proteinExistence type="inferred from homology"/>
<feature type="transmembrane region" description="Helical" evidence="7">
    <location>
        <begin position="156"/>
        <end position="179"/>
    </location>
</feature>
<keyword evidence="8" id="KW-0732">Signal</keyword>
<feature type="transmembrane region" description="Helical" evidence="7">
    <location>
        <begin position="230"/>
        <end position="254"/>
    </location>
</feature>
<comment type="similarity">
    <text evidence="5">Belongs to the SAT4 family.</text>
</comment>
<dbReference type="Pfam" id="PF20684">
    <property type="entry name" value="Fung_rhodopsin"/>
    <property type="match status" value="1"/>
</dbReference>
<feature type="compositionally biased region" description="Polar residues" evidence="6">
    <location>
        <begin position="298"/>
        <end position="308"/>
    </location>
</feature>
<name>A0A3M7MJE3_9PLEO</name>
<evidence type="ECO:0000256" key="1">
    <source>
        <dbReference type="ARBA" id="ARBA00004141"/>
    </source>
</evidence>
<dbReference type="PANTHER" id="PTHR33048:SF47">
    <property type="entry name" value="INTEGRAL MEMBRANE PROTEIN-RELATED"/>
    <property type="match status" value="1"/>
</dbReference>
<feature type="compositionally biased region" description="Basic and acidic residues" evidence="6">
    <location>
        <begin position="285"/>
        <end position="294"/>
    </location>
</feature>
<keyword evidence="11" id="KW-1185">Reference proteome</keyword>
<sequence length="330" mass="36455">MTWFCFLLGILSCLLRVYSCVFVKHAWKADDYLGLLVLASLVGALYFWQTALMLGCGNPPPNKCNYLDPGEKLVEYLYVLGIYYSLIHFIIKSTFLAFYLRLSPNRVFHLWTGVGFGLNVGSLIVNLLILVFQCIPVSAALHILARLRATCMDRNFVLIAPAVVNVLLDIYVFILPIPILVRLQMPTKRKLGVLSVFLFGGGAVIMSIIRFHSVVFVQSLNNTSKNIGEVMIVVALELNLAAIAVNLPAIRAIWVHRQTGPKGVTGSKGGLLNGISKRQTYTVSHEPHDVHEMGRAGNATTNKSATSHSFVSRLPLLSSRRAREDSATEV</sequence>
<protein>
    <submittedName>
        <fullName evidence="10">Integral membrane</fullName>
    </submittedName>
</protein>
<feature type="transmembrane region" description="Helical" evidence="7">
    <location>
        <begin position="35"/>
        <end position="55"/>
    </location>
</feature>
<feature type="signal peptide" evidence="8">
    <location>
        <begin position="1"/>
        <end position="19"/>
    </location>
</feature>
<evidence type="ECO:0000259" key="9">
    <source>
        <dbReference type="Pfam" id="PF20684"/>
    </source>
</evidence>
<comment type="subcellular location">
    <subcellularLocation>
        <location evidence="1">Membrane</location>
        <topology evidence="1">Multi-pass membrane protein</topology>
    </subcellularLocation>
</comment>
<dbReference type="EMBL" id="KE747844">
    <property type="protein sequence ID" value="RMZ74484.1"/>
    <property type="molecule type" value="Genomic_DNA"/>
</dbReference>
<dbReference type="GO" id="GO:0016020">
    <property type="term" value="C:membrane"/>
    <property type="evidence" value="ECO:0007669"/>
    <property type="project" value="UniProtKB-SubCell"/>
</dbReference>
<dbReference type="Proteomes" id="UP000265663">
    <property type="component" value="Unassembled WGS sequence"/>
</dbReference>
<evidence type="ECO:0000256" key="4">
    <source>
        <dbReference type="ARBA" id="ARBA00023136"/>
    </source>
</evidence>
<evidence type="ECO:0000256" key="6">
    <source>
        <dbReference type="SAM" id="MobiDB-lite"/>
    </source>
</evidence>
<feature type="chain" id="PRO_5017952806" evidence="8">
    <location>
        <begin position="20"/>
        <end position="330"/>
    </location>
</feature>
<feature type="transmembrane region" description="Helical" evidence="7">
    <location>
        <begin position="191"/>
        <end position="209"/>
    </location>
</feature>
<reference evidence="10 11" key="1">
    <citation type="journal article" date="2014" name="PLoS ONE">
        <title>De novo Genome Assembly of the Fungal Plant Pathogen Pyrenophora semeniperda.</title>
        <authorList>
            <person name="Soliai M.M."/>
            <person name="Meyer S.E."/>
            <person name="Udall J.A."/>
            <person name="Elzinga D.E."/>
            <person name="Hermansen R.A."/>
            <person name="Bodily P.M."/>
            <person name="Hart A.A."/>
            <person name="Coleman C.E."/>
        </authorList>
    </citation>
    <scope>NUCLEOTIDE SEQUENCE [LARGE SCALE GENOMIC DNA]</scope>
    <source>
        <strain evidence="10 11">CCB06</strain>
        <tissue evidence="10">Mycelium</tissue>
    </source>
</reference>
<evidence type="ECO:0000313" key="11">
    <source>
        <dbReference type="Proteomes" id="UP000265663"/>
    </source>
</evidence>
<evidence type="ECO:0000313" key="10">
    <source>
        <dbReference type="EMBL" id="RMZ74484.1"/>
    </source>
</evidence>